<dbReference type="AlphaFoldDB" id="A0ABD1WM30"/>
<feature type="region of interest" description="Disordered" evidence="1">
    <location>
        <begin position="1"/>
        <end position="41"/>
    </location>
</feature>
<accession>A0ABD1WM30</accession>
<feature type="compositionally biased region" description="Basic residues" evidence="1">
    <location>
        <begin position="8"/>
        <end position="28"/>
    </location>
</feature>
<keyword evidence="3" id="KW-1185">Reference proteome</keyword>
<evidence type="ECO:0000313" key="2">
    <source>
        <dbReference type="EMBL" id="KAL2550754.1"/>
    </source>
</evidence>
<sequence>MTSTRSNSKSRRQSKRRSKNSSSKRSRGQTKAVLKPEKKKFSIHIPEGENDKKLRFAVSYMAKVDQNNMINETQPSKLYPRRSKNTMNLNNIINEPQPSNFQFMSTPRIDLAEHAKVVVPSPIPEDITKTMGLNNMIEDLEQMQQQENARRREKAKQRRMAIFSHHIVP</sequence>
<dbReference type="EMBL" id="JBFOLJ010000003">
    <property type="protein sequence ID" value="KAL2550754.1"/>
    <property type="molecule type" value="Genomic_DNA"/>
</dbReference>
<dbReference type="Proteomes" id="UP001604277">
    <property type="component" value="Unassembled WGS sequence"/>
</dbReference>
<gene>
    <name evidence="2" type="ORF">Fot_12284</name>
</gene>
<organism evidence="2 3">
    <name type="scientific">Forsythia ovata</name>
    <dbReference type="NCBI Taxonomy" id="205694"/>
    <lineage>
        <taxon>Eukaryota</taxon>
        <taxon>Viridiplantae</taxon>
        <taxon>Streptophyta</taxon>
        <taxon>Embryophyta</taxon>
        <taxon>Tracheophyta</taxon>
        <taxon>Spermatophyta</taxon>
        <taxon>Magnoliopsida</taxon>
        <taxon>eudicotyledons</taxon>
        <taxon>Gunneridae</taxon>
        <taxon>Pentapetalae</taxon>
        <taxon>asterids</taxon>
        <taxon>lamiids</taxon>
        <taxon>Lamiales</taxon>
        <taxon>Oleaceae</taxon>
        <taxon>Forsythieae</taxon>
        <taxon>Forsythia</taxon>
    </lineage>
</organism>
<protein>
    <submittedName>
        <fullName evidence="2">Uncharacterized protein</fullName>
    </submittedName>
</protein>
<evidence type="ECO:0000256" key="1">
    <source>
        <dbReference type="SAM" id="MobiDB-lite"/>
    </source>
</evidence>
<proteinExistence type="predicted"/>
<comment type="caution">
    <text evidence="2">The sequence shown here is derived from an EMBL/GenBank/DDBJ whole genome shotgun (WGS) entry which is preliminary data.</text>
</comment>
<name>A0ABD1WM30_9LAMI</name>
<reference evidence="3" key="1">
    <citation type="submission" date="2024-07" db="EMBL/GenBank/DDBJ databases">
        <title>Two chromosome-level genome assemblies of Korean endemic species Abeliophyllum distichum and Forsythia ovata (Oleaceae).</title>
        <authorList>
            <person name="Jang H."/>
        </authorList>
    </citation>
    <scope>NUCLEOTIDE SEQUENCE [LARGE SCALE GENOMIC DNA]</scope>
</reference>
<evidence type="ECO:0000313" key="3">
    <source>
        <dbReference type="Proteomes" id="UP001604277"/>
    </source>
</evidence>